<dbReference type="RefSeq" id="WP_073303506.1">
    <property type="nucleotide sequence ID" value="NZ_FRAW01000009.1"/>
</dbReference>
<dbReference type="EMBL" id="FRAW01000009">
    <property type="protein sequence ID" value="SHK53923.1"/>
    <property type="molecule type" value="Genomic_DNA"/>
</dbReference>
<dbReference type="Proteomes" id="UP000184275">
    <property type="component" value="Unassembled WGS sequence"/>
</dbReference>
<evidence type="ECO:0000313" key="3">
    <source>
        <dbReference type="Proteomes" id="UP000184275"/>
    </source>
</evidence>
<accession>A0A1M6TAB1</accession>
<dbReference type="AlphaFoldDB" id="A0A1M6TAB1"/>
<keyword evidence="1" id="KW-0812">Transmembrane</keyword>
<proteinExistence type="predicted"/>
<keyword evidence="1" id="KW-1133">Transmembrane helix</keyword>
<evidence type="ECO:0000256" key="1">
    <source>
        <dbReference type="SAM" id="Phobius"/>
    </source>
</evidence>
<keyword evidence="1" id="KW-0472">Membrane</keyword>
<keyword evidence="3" id="KW-1185">Reference proteome</keyword>
<feature type="transmembrane region" description="Helical" evidence="1">
    <location>
        <begin position="65"/>
        <end position="87"/>
    </location>
</feature>
<evidence type="ECO:0000313" key="2">
    <source>
        <dbReference type="EMBL" id="SHK53923.1"/>
    </source>
</evidence>
<protein>
    <submittedName>
        <fullName evidence="2">Uncharacterized protein</fullName>
    </submittedName>
</protein>
<reference evidence="3" key="1">
    <citation type="submission" date="2016-11" db="EMBL/GenBank/DDBJ databases">
        <authorList>
            <person name="Varghese N."/>
            <person name="Submissions S."/>
        </authorList>
    </citation>
    <scope>NUCLEOTIDE SEQUENCE [LARGE SCALE GENOMIC DNA]</scope>
    <source>
        <strain evidence="3">UWOS</strain>
    </source>
</reference>
<sequence>MFKKKQQQKREEILEKIQNKLDEQINSLCSSNNVEPKNFNKLIELLNATIRLEQAEKRFGVNSKIAILSAVTSILTSSFFALFVKYITNSK</sequence>
<name>A0A1M6TAB1_9BACT</name>
<gene>
    <name evidence="2" type="ORF">SAMN05720469_10946</name>
</gene>
<organism evidence="2 3">
    <name type="scientific">Fibrobacter intestinalis</name>
    <dbReference type="NCBI Taxonomy" id="28122"/>
    <lineage>
        <taxon>Bacteria</taxon>
        <taxon>Pseudomonadati</taxon>
        <taxon>Fibrobacterota</taxon>
        <taxon>Fibrobacteria</taxon>
        <taxon>Fibrobacterales</taxon>
        <taxon>Fibrobacteraceae</taxon>
        <taxon>Fibrobacter</taxon>
    </lineage>
</organism>